<reference evidence="2 3" key="1">
    <citation type="journal article" date="2024" name="G3 (Bethesda)">
        <title>Genome assembly of Hibiscus sabdariffa L. provides insights into metabolisms of medicinal natural products.</title>
        <authorList>
            <person name="Kim T."/>
        </authorList>
    </citation>
    <scope>NUCLEOTIDE SEQUENCE [LARGE SCALE GENOMIC DNA]</scope>
    <source>
        <strain evidence="2">TK-2024</strain>
        <tissue evidence="2">Old leaves</tissue>
    </source>
</reference>
<accession>A0ABR2R4W7</accession>
<dbReference type="InterPro" id="IPR011990">
    <property type="entry name" value="TPR-like_helical_dom_sf"/>
</dbReference>
<evidence type="ECO:0000256" key="1">
    <source>
        <dbReference type="ARBA" id="ARBA00022737"/>
    </source>
</evidence>
<name>A0ABR2R4W7_9ROSI</name>
<organism evidence="2 3">
    <name type="scientific">Hibiscus sabdariffa</name>
    <name type="common">roselle</name>
    <dbReference type="NCBI Taxonomy" id="183260"/>
    <lineage>
        <taxon>Eukaryota</taxon>
        <taxon>Viridiplantae</taxon>
        <taxon>Streptophyta</taxon>
        <taxon>Embryophyta</taxon>
        <taxon>Tracheophyta</taxon>
        <taxon>Spermatophyta</taxon>
        <taxon>Magnoliopsida</taxon>
        <taxon>eudicotyledons</taxon>
        <taxon>Gunneridae</taxon>
        <taxon>Pentapetalae</taxon>
        <taxon>rosids</taxon>
        <taxon>malvids</taxon>
        <taxon>Malvales</taxon>
        <taxon>Malvaceae</taxon>
        <taxon>Malvoideae</taxon>
        <taxon>Hibiscus</taxon>
    </lineage>
</organism>
<comment type="caution">
    <text evidence="2">The sequence shown here is derived from an EMBL/GenBank/DDBJ whole genome shotgun (WGS) entry which is preliminary data.</text>
</comment>
<evidence type="ECO:0008006" key="4">
    <source>
        <dbReference type="Google" id="ProtNLM"/>
    </source>
</evidence>
<dbReference type="PANTHER" id="PTHR47926">
    <property type="entry name" value="PENTATRICOPEPTIDE REPEAT-CONTAINING PROTEIN"/>
    <property type="match status" value="1"/>
</dbReference>
<keyword evidence="3" id="KW-1185">Reference proteome</keyword>
<proteinExistence type="predicted"/>
<dbReference type="Proteomes" id="UP001396334">
    <property type="component" value="Unassembled WGS sequence"/>
</dbReference>
<dbReference type="Pfam" id="PF01535">
    <property type="entry name" value="PPR"/>
    <property type="match status" value="1"/>
</dbReference>
<keyword evidence="1" id="KW-0677">Repeat</keyword>
<dbReference type="PANTHER" id="PTHR47926:SF426">
    <property type="entry name" value="TETRATRICOPEPTIDE-LIKE HELICAL DOMAIN SUPERFAMILY, DYW DOMAIN-CONTAINING PROTEIN"/>
    <property type="match status" value="1"/>
</dbReference>
<sequence>MLTGDVEVLKACSHGGLADETLDYFDRMHKVYNVEADAFHYSCLVDALSRAGRLYDAYKVNKEMTVKPTAKTRRALLANYVLLARIYASVGRYEEAERMRMKGQ</sequence>
<protein>
    <recommendedName>
        <fullName evidence="4">Pentatricopeptide repeat-containing protein</fullName>
    </recommendedName>
</protein>
<dbReference type="Gene3D" id="1.25.40.10">
    <property type="entry name" value="Tetratricopeptide repeat domain"/>
    <property type="match status" value="1"/>
</dbReference>
<dbReference type="EMBL" id="JBBPBN010000026">
    <property type="protein sequence ID" value="KAK9007980.1"/>
    <property type="molecule type" value="Genomic_DNA"/>
</dbReference>
<gene>
    <name evidence="2" type="ORF">V6N11_074889</name>
</gene>
<dbReference type="InterPro" id="IPR046960">
    <property type="entry name" value="PPR_At4g14850-like_plant"/>
</dbReference>
<dbReference type="InterPro" id="IPR002885">
    <property type="entry name" value="PPR_rpt"/>
</dbReference>
<evidence type="ECO:0000313" key="3">
    <source>
        <dbReference type="Proteomes" id="UP001396334"/>
    </source>
</evidence>
<evidence type="ECO:0000313" key="2">
    <source>
        <dbReference type="EMBL" id="KAK9007980.1"/>
    </source>
</evidence>
<dbReference type="Pfam" id="PF12854">
    <property type="entry name" value="PPR_1"/>
    <property type="match status" value="1"/>
</dbReference>